<feature type="region of interest" description="Disordered" evidence="1">
    <location>
        <begin position="140"/>
        <end position="167"/>
    </location>
</feature>
<feature type="compositionally biased region" description="Polar residues" evidence="1">
    <location>
        <begin position="150"/>
        <end position="164"/>
    </location>
</feature>
<protein>
    <submittedName>
        <fullName evidence="2">Uncharacterized protein</fullName>
    </submittedName>
</protein>
<dbReference type="Proteomes" id="UP000324800">
    <property type="component" value="Unassembled WGS sequence"/>
</dbReference>
<feature type="non-terminal residue" evidence="2">
    <location>
        <position position="458"/>
    </location>
</feature>
<accession>A0A5J4UQP4</accession>
<name>A0A5J4UQP4_9EUKA</name>
<proteinExistence type="predicted"/>
<dbReference type="AlphaFoldDB" id="A0A5J4UQP4"/>
<gene>
    <name evidence="2" type="ORF">EZS28_032100</name>
</gene>
<dbReference type="EMBL" id="SNRW01013651">
    <property type="protein sequence ID" value="KAA6372372.1"/>
    <property type="molecule type" value="Genomic_DNA"/>
</dbReference>
<sequence>MHFTVYNYSNSTLSQRISFSQGNRIFTPVFRKGIKSCILNVSYFMQIIGQSNKFFEQANVRIEITSTVTNSQNGCEQSGIEGYDLRLIALKDQSRALGDLGSQCQEGQSYDMGAGQQQAQPCRPASQLTLELTDESRINSQSGKVDDFIPSQTNQQQKDGPNHQTDLRAGKYAVEQLDAIRLKEAYKQTCKQAYINTSGSLGGNLEPRSAINRQNQTTELLSGSTRYQQYPAYSSIRDYPNRGQVNPLYSSLVTDWSRSVNLKRDQGLLDTPRVPRDIEKEQIEVQSNKIRGQFESIRLVNRLRTIRADCGKSNIRRSSLGEPLFCNTQKRPWQMEKDNRLLDSEQTSKNKPFYNGGYQYSKRDLVTQRLDDKDRSTICLPSYSNRSRVQTVSGILPQESVLSIQSNVLWGKTCTTNIPQDVGTSYEADYREIGCERSILLRRSGLLMLEQGRIGDQK</sequence>
<evidence type="ECO:0000313" key="2">
    <source>
        <dbReference type="EMBL" id="KAA6372372.1"/>
    </source>
</evidence>
<organism evidence="2 3">
    <name type="scientific">Streblomastix strix</name>
    <dbReference type="NCBI Taxonomy" id="222440"/>
    <lineage>
        <taxon>Eukaryota</taxon>
        <taxon>Metamonada</taxon>
        <taxon>Preaxostyla</taxon>
        <taxon>Oxymonadida</taxon>
        <taxon>Streblomastigidae</taxon>
        <taxon>Streblomastix</taxon>
    </lineage>
</organism>
<evidence type="ECO:0000256" key="1">
    <source>
        <dbReference type="SAM" id="MobiDB-lite"/>
    </source>
</evidence>
<comment type="caution">
    <text evidence="2">The sequence shown here is derived from an EMBL/GenBank/DDBJ whole genome shotgun (WGS) entry which is preliminary data.</text>
</comment>
<evidence type="ECO:0000313" key="3">
    <source>
        <dbReference type="Proteomes" id="UP000324800"/>
    </source>
</evidence>
<reference evidence="2 3" key="1">
    <citation type="submission" date="2019-03" db="EMBL/GenBank/DDBJ databases">
        <title>Single cell metagenomics reveals metabolic interactions within the superorganism composed of flagellate Streblomastix strix and complex community of Bacteroidetes bacteria on its surface.</title>
        <authorList>
            <person name="Treitli S.C."/>
            <person name="Kolisko M."/>
            <person name="Husnik F."/>
            <person name="Keeling P."/>
            <person name="Hampl V."/>
        </authorList>
    </citation>
    <scope>NUCLEOTIDE SEQUENCE [LARGE SCALE GENOMIC DNA]</scope>
    <source>
        <strain evidence="2">ST1C</strain>
    </source>
</reference>